<keyword evidence="2" id="KW-1185">Reference proteome</keyword>
<dbReference type="Pfam" id="PF01717">
    <property type="entry name" value="Meth_synt_2"/>
    <property type="match status" value="1"/>
</dbReference>
<gene>
    <name evidence="1" type="ORF">NI17_007110</name>
</gene>
<sequence length="345" mass="38198">MADDFKYRIDHHGSLIRPSGLMEARRRWQAGAIDEEELRRVEEEAIAEAVRLQRKLRFTVVTDGEFPREDTRSVVFDAVSGFRPTDELDAYGRVRWIADGELKAERPLVADRIAFLKEQTVIAPKVSLPSPAWLAAQCFEPSGPWRSARELGEELARIIGEEIGRLVEAGVRLIQINNFAYARHLVPGRTPLLPLEDCIAIDTAAVSGVSRPEDVRIGLCPTHSAKGEVDTAAAARVFEEVPVDRWVLPYCGGTEGELALLRAVPADRDACLGVVDPRTPELEDIDTVVARMDAAAEVKDIDDMAVSPSEGFSDVAGRAVLNEDEQRRKLVHVETVARMCWGNEL</sequence>
<dbReference type="PANTHER" id="PTHR43844">
    <property type="entry name" value="METHIONINE SYNTHASE"/>
    <property type="match status" value="1"/>
</dbReference>
<dbReference type="GO" id="GO:0009086">
    <property type="term" value="P:methionine biosynthetic process"/>
    <property type="evidence" value="ECO:0007669"/>
    <property type="project" value="InterPro"/>
</dbReference>
<name>A0A399G4G3_9ACTN</name>
<organism evidence="1 2">
    <name type="scientific">Thermobifida halotolerans</name>
    <dbReference type="NCBI Taxonomy" id="483545"/>
    <lineage>
        <taxon>Bacteria</taxon>
        <taxon>Bacillati</taxon>
        <taxon>Actinomycetota</taxon>
        <taxon>Actinomycetes</taxon>
        <taxon>Streptosporangiales</taxon>
        <taxon>Nocardiopsidaceae</taxon>
        <taxon>Thermobifida</taxon>
    </lineage>
</organism>
<reference evidence="1" key="1">
    <citation type="submission" date="2020-10" db="EMBL/GenBank/DDBJ databases">
        <title>De novo genome project of the cellulose decomposer Thermobifida halotolerans type strain.</title>
        <authorList>
            <person name="Nagy I."/>
            <person name="Horvath B."/>
            <person name="Kukolya J."/>
            <person name="Nagy I."/>
            <person name="Orsini M."/>
        </authorList>
    </citation>
    <scope>NUCLEOTIDE SEQUENCE</scope>
    <source>
        <strain evidence="1">DSM 44931</strain>
    </source>
</reference>
<evidence type="ECO:0000313" key="1">
    <source>
        <dbReference type="EMBL" id="UOE20933.1"/>
    </source>
</evidence>
<dbReference type="PANTHER" id="PTHR43844:SF2">
    <property type="entry name" value="SYNTHASE, VITAMIN-B12 INDEPENDENT, PUTATIVE (AFU_ORTHOLOGUE AFUA_3G12060)-RELATED"/>
    <property type="match status" value="1"/>
</dbReference>
<dbReference type="InterPro" id="IPR002629">
    <property type="entry name" value="Met_Synth_C/arc"/>
</dbReference>
<protein>
    <submittedName>
        <fullName evidence="1">Methionine synthase II (Cobalamin-independent)-like protein</fullName>
    </submittedName>
</protein>
<dbReference type="AlphaFoldDB" id="A0A399G4G3"/>
<accession>A0A399G4G3</accession>
<dbReference type="KEGG" id="thao:NI17_007110"/>
<dbReference type="InterPro" id="IPR038071">
    <property type="entry name" value="UROD/MetE-like_sf"/>
</dbReference>
<dbReference type="GO" id="GO:0008270">
    <property type="term" value="F:zinc ion binding"/>
    <property type="evidence" value="ECO:0007669"/>
    <property type="project" value="InterPro"/>
</dbReference>
<dbReference type="RefSeq" id="WP_068693414.1">
    <property type="nucleotide sequence ID" value="NZ_CP063196.1"/>
</dbReference>
<proteinExistence type="predicted"/>
<dbReference type="Proteomes" id="UP000265719">
    <property type="component" value="Chromosome"/>
</dbReference>
<dbReference type="GO" id="GO:0003871">
    <property type="term" value="F:5-methyltetrahydropteroyltriglutamate-homocysteine S-methyltransferase activity"/>
    <property type="evidence" value="ECO:0007669"/>
    <property type="project" value="InterPro"/>
</dbReference>
<evidence type="ECO:0000313" key="2">
    <source>
        <dbReference type="Proteomes" id="UP000265719"/>
    </source>
</evidence>
<dbReference type="OrthoDB" id="6430685at2"/>
<dbReference type="Gene3D" id="3.20.20.210">
    <property type="match status" value="1"/>
</dbReference>
<dbReference type="SUPFAM" id="SSF51726">
    <property type="entry name" value="UROD/MetE-like"/>
    <property type="match status" value="1"/>
</dbReference>
<dbReference type="EMBL" id="CP063196">
    <property type="protein sequence ID" value="UOE20933.1"/>
    <property type="molecule type" value="Genomic_DNA"/>
</dbReference>